<dbReference type="RefSeq" id="WP_148590155.1">
    <property type="nucleotide sequence ID" value="NZ_CP042997.1"/>
</dbReference>
<evidence type="ECO:0000313" key="3">
    <source>
        <dbReference type="Proteomes" id="UP000324233"/>
    </source>
</evidence>
<name>A0A5B9VU25_9BACT</name>
<organism evidence="2 3">
    <name type="scientific">Aquisphaera giovannonii</name>
    <dbReference type="NCBI Taxonomy" id="406548"/>
    <lineage>
        <taxon>Bacteria</taxon>
        <taxon>Pseudomonadati</taxon>
        <taxon>Planctomycetota</taxon>
        <taxon>Planctomycetia</taxon>
        <taxon>Isosphaerales</taxon>
        <taxon>Isosphaeraceae</taxon>
        <taxon>Aquisphaera</taxon>
    </lineage>
</organism>
<dbReference type="Proteomes" id="UP000324233">
    <property type="component" value="Chromosome"/>
</dbReference>
<evidence type="ECO:0000313" key="2">
    <source>
        <dbReference type="EMBL" id="QEH31569.1"/>
    </source>
</evidence>
<accession>A0A5B9VU25</accession>
<reference evidence="2 3" key="1">
    <citation type="submission" date="2019-08" db="EMBL/GenBank/DDBJ databases">
        <title>Deep-cultivation of Planctomycetes and their phenomic and genomic characterization uncovers novel biology.</title>
        <authorList>
            <person name="Wiegand S."/>
            <person name="Jogler M."/>
            <person name="Boedeker C."/>
            <person name="Pinto D."/>
            <person name="Vollmers J."/>
            <person name="Rivas-Marin E."/>
            <person name="Kohn T."/>
            <person name="Peeters S.H."/>
            <person name="Heuer A."/>
            <person name="Rast P."/>
            <person name="Oberbeckmann S."/>
            <person name="Bunk B."/>
            <person name="Jeske O."/>
            <person name="Meyerdierks A."/>
            <person name="Storesund J.E."/>
            <person name="Kallscheuer N."/>
            <person name="Luecker S."/>
            <person name="Lage O.M."/>
            <person name="Pohl T."/>
            <person name="Merkel B.J."/>
            <person name="Hornburger P."/>
            <person name="Mueller R.-W."/>
            <person name="Bruemmer F."/>
            <person name="Labrenz M."/>
            <person name="Spormann A.M."/>
            <person name="Op den Camp H."/>
            <person name="Overmann J."/>
            <person name="Amann R."/>
            <person name="Jetten M.S.M."/>
            <person name="Mascher T."/>
            <person name="Medema M.H."/>
            <person name="Devos D.P."/>
            <person name="Kaster A.-K."/>
            <person name="Ovreas L."/>
            <person name="Rohde M."/>
            <person name="Galperin M.Y."/>
            <person name="Jogler C."/>
        </authorList>
    </citation>
    <scope>NUCLEOTIDE SEQUENCE [LARGE SCALE GENOMIC DNA]</scope>
    <source>
        <strain evidence="2 3">OJF2</strain>
    </source>
</reference>
<evidence type="ECO:0000256" key="1">
    <source>
        <dbReference type="SAM" id="MobiDB-lite"/>
    </source>
</evidence>
<gene>
    <name evidence="2" type="ORF">OJF2_00340</name>
</gene>
<dbReference type="EMBL" id="CP042997">
    <property type="protein sequence ID" value="QEH31569.1"/>
    <property type="molecule type" value="Genomic_DNA"/>
</dbReference>
<keyword evidence="3" id="KW-1185">Reference proteome</keyword>
<feature type="compositionally biased region" description="Acidic residues" evidence="1">
    <location>
        <begin position="289"/>
        <end position="298"/>
    </location>
</feature>
<protein>
    <submittedName>
        <fullName evidence="2">Uncharacterized protein</fullName>
    </submittedName>
</protein>
<proteinExistence type="predicted"/>
<feature type="region of interest" description="Disordered" evidence="1">
    <location>
        <begin position="284"/>
        <end position="309"/>
    </location>
</feature>
<dbReference type="AlphaFoldDB" id="A0A5B9VU25"/>
<feature type="region of interest" description="Disordered" evidence="1">
    <location>
        <begin position="49"/>
        <end position="73"/>
    </location>
</feature>
<dbReference type="OrthoDB" id="2664633at2"/>
<dbReference type="KEGG" id="agv:OJF2_00340"/>
<sequence length="309" mass="34354">MNPIQTNKWYGSKTRPSWAGPVTIKFESVQHLHHGQFYRTTEVIGIIAPGATSGRPSAPEPISPQRVSTAKNEPARYRYDEETGVNAYNTGSVDQEKGHIMALELGGPDIPENIVPQWAKWQGSGEWRRMEVEIHDMAAQGDPSDPKSPGYRVMFHALVLYPEGLKVEWAGLRRVCTPRGFRLVLTKLDKVSGKPLGGAALTYEKEQAQNETDQMLALRAFERLEGADMDYDDVVKKAEKGKSKSEFVSTGQNPLYAPPPIKSNAAPVDFGAYMQQCGIKYSIDANNDIADESDDEDYDPSKDKMEMDT</sequence>
<feature type="compositionally biased region" description="Basic and acidic residues" evidence="1">
    <location>
        <begin position="299"/>
        <end position="309"/>
    </location>
</feature>